<evidence type="ECO:0000313" key="4">
    <source>
        <dbReference type="EMBL" id="MBC5717582.1"/>
    </source>
</evidence>
<dbReference type="SUPFAM" id="SSF53187">
    <property type="entry name" value="Zn-dependent exopeptidases"/>
    <property type="match status" value="1"/>
</dbReference>
<name>A0A8J6J658_9FIRM</name>
<dbReference type="Gene3D" id="3.40.630.40">
    <property type="entry name" value="Zn-dependent exopeptidases"/>
    <property type="match status" value="1"/>
</dbReference>
<keyword evidence="1" id="KW-0378">Hydrolase</keyword>
<dbReference type="InterPro" id="IPR002508">
    <property type="entry name" value="MurNAc-LAA_cat"/>
</dbReference>
<dbReference type="Pfam" id="PF08239">
    <property type="entry name" value="SH3_3"/>
    <property type="match status" value="1"/>
</dbReference>
<protein>
    <submittedName>
        <fullName evidence="4">N-acetylmuramoyl-L-alanine amidase</fullName>
    </submittedName>
</protein>
<dbReference type="InterPro" id="IPR003646">
    <property type="entry name" value="SH3-like_bac-type"/>
</dbReference>
<comment type="caution">
    <text evidence="4">The sequence shown here is derived from an EMBL/GenBank/DDBJ whole genome shotgun (WGS) entry which is preliminary data.</text>
</comment>
<sequence>MPIIYLSPSTQENNSFVTGGTEEQYMNLLADKLVPYLDASGIRYVRNTPEMTAASSIAASNAGRYDLHLALHSNAAPPGRYGSARGSLVFYYPGSVQGQRAAELIADGLKAIYPLPNLVQAQPTTAIGEVRRVRAPSVFLELAFHDNTSDAVWIQNNLDAVARNLALSLTEYFGIPFFSTRQDRPAVVDLSWGVLNIRDRPNIDGTILAQAPDGAPLTVFNQFDGWYLVEYGDVTGYASGDFVTLA</sequence>
<organism evidence="4 5">
    <name type="scientific">Flintibacter faecis</name>
    <dbReference type="NCBI Taxonomy" id="2763047"/>
    <lineage>
        <taxon>Bacteria</taxon>
        <taxon>Bacillati</taxon>
        <taxon>Bacillota</taxon>
        <taxon>Clostridia</taxon>
        <taxon>Eubacteriales</taxon>
        <taxon>Flintibacter</taxon>
    </lineage>
</organism>
<keyword evidence="5" id="KW-1185">Reference proteome</keyword>
<dbReference type="EMBL" id="JACOPN010000006">
    <property type="protein sequence ID" value="MBC5717582.1"/>
    <property type="molecule type" value="Genomic_DNA"/>
</dbReference>
<proteinExistence type="predicted"/>
<keyword evidence="2" id="KW-0961">Cell wall biogenesis/degradation</keyword>
<accession>A0A8J6J658</accession>
<feature type="domain" description="SH3b" evidence="3">
    <location>
        <begin position="182"/>
        <end position="246"/>
    </location>
</feature>
<dbReference type="Gene3D" id="2.30.30.40">
    <property type="entry name" value="SH3 Domains"/>
    <property type="match status" value="1"/>
</dbReference>
<evidence type="ECO:0000256" key="2">
    <source>
        <dbReference type="ARBA" id="ARBA00023316"/>
    </source>
</evidence>
<evidence type="ECO:0000259" key="3">
    <source>
        <dbReference type="PROSITE" id="PS51781"/>
    </source>
</evidence>
<dbReference type="SMART" id="SM00287">
    <property type="entry name" value="SH3b"/>
    <property type="match status" value="1"/>
</dbReference>
<dbReference type="GO" id="GO:0008745">
    <property type="term" value="F:N-acetylmuramoyl-L-alanine amidase activity"/>
    <property type="evidence" value="ECO:0007669"/>
    <property type="project" value="InterPro"/>
</dbReference>
<dbReference type="Proteomes" id="UP000602260">
    <property type="component" value="Unassembled WGS sequence"/>
</dbReference>
<reference evidence="4" key="1">
    <citation type="submission" date="2020-08" db="EMBL/GenBank/DDBJ databases">
        <title>Genome public.</title>
        <authorList>
            <person name="Liu C."/>
            <person name="Sun Q."/>
        </authorList>
    </citation>
    <scope>NUCLEOTIDE SEQUENCE</scope>
    <source>
        <strain evidence="4">BX5</strain>
    </source>
</reference>
<dbReference type="AlphaFoldDB" id="A0A8J6J658"/>
<dbReference type="GO" id="GO:0009253">
    <property type="term" value="P:peptidoglycan catabolic process"/>
    <property type="evidence" value="ECO:0007669"/>
    <property type="project" value="InterPro"/>
</dbReference>
<evidence type="ECO:0000313" key="5">
    <source>
        <dbReference type="Proteomes" id="UP000602260"/>
    </source>
</evidence>
<gene>
    <name evidence="4" type="ORF">H8S55_09650</name>
</gene>
<dbReference type="Pfam" id="PF01520">
    <property type="entry name" value="Amidase_3"/>
    <property type="match status" value="1"/>
</dbReference>
<evidence type="ECO:0000256" key="1">
    <source>
        <dbReference type="ARBA" id="ARBA00022801"/>
    </source>
</evidence>
<dbReference type="RefSeq" id="WP_186878798.1">
    <property type="nucleotide sequence ID" value="NZ_JACOPN010000006.1"/>
</dbReference>
<dbReference type="PROSITE" id="PS51781">
    <property type="entry name" value="SH3B"/>
    <property type="match status" value="1"/>
</dbReference>
<dbReference type="SMART" id="SM00646">
    <property type="entry name" value="Ami_3"/>
    <property type="match status" value="1"/>
</dbReference>
<dbReference type="GO" id="GO:0071555">
    <property type="term" value="P:cell wall organization"/>
    <property type="evidence" value="ECO:0007669"/>
    <property type="project" value="UniProtKB-KW"/>
</dbReference>